<dbReference type="AlphaFoldDB" id="A0A2G8LG55"/>
<dbReference type="Proteomes" id="UP000230750">
    <property type="component" value="Unassembled WGS sequence"/>
</dbReference>
<evidence type="ECO:0000313" key="4">
    <source>
        <dbReference type="EMBL" id="PIK59226.1"/>
    </source>
</evidence>
<gene>
    <name evidence="4" type="ORF">BSL78_03865</name>
</gene>
<dbReference type="Pfam" id="PF00278">
    <property type="entry name" value="Orn_DAP_Arg_deC"/>
    <property type="match status" value="1"/>
</dbReference>
<dbReference type="STRING" id="307972.A0A2G8LG55"/>
<evidence type="ECO:0000313" key="5">
    <source>
        <dbReference type="Proteomes" id="UP000230750"/>
    </source>
</evidence>
<keyword evidence="2" id="KW-0456">Lyase</keyword>
<dbReference type="GO" id="GO:0005737">
    <property type="term" value="C:cytoplasm"/>
    <property type="evidence" value="ECO:0007669"/>
    <property type="project" value="TreeGrafter"/>
</dbReference>
<dbReference type="PANTHER" id="PTHR11482:SF6">
    <property type="entry name" value="ORNITHINE DECARBOXYLASE 1-RELATED"/>
    <property type="match status" value="1"/>
</dbReference>
<dbReference type="EMBL" id="MRZV01000089">
    <property type="protein sequence ID" value="PIK59226.1"/>
    <property type="molecule type" value="Genomic_DNA"/>
</dbReference>
<reference evidence="4 5" key="1">
    <citation type="journal article" date="2017" name="PLoS Biol.">
        <title>The sea cucumber genome provides insights into morphological evolution and visceral regeneration.</title>
        <authorList>
            <person name="Zhang X."/>
            <person name="Sun L."/>
            <person name="Yuan J."/>
            <person name="Sun Y."/>
            <person name="Gao Y."/>
            <person name="Zhang L."/>
            <person name="Li S."/>
            <person name="Dai H."/>
            <person name="Hamel J.F."/>
            <person name="Liu C."/>
            <person name="Yu Y."/>
            <person name="Liu S."/>
            <person name="Lin W."/>
            <person name="Guo K."/>
            <person name="Jin S."/>
            <person name="Xu P."/>
            <person name="Storey K.B."/>
            <person name="Huan P."/>
            <person name="Zhang T."/>
            <person name="Zhou Y."/>
            <person name="Zhang J."/>
            <person name="Lin C."/>
            <person name="Li X."/>
            <person name="Xing L."/>
            <person name="Huo D."/>
            <person name="Sun M."/>
            <person name="Wang L."/>
            <person name="Mercier A."/>
            <person name="Li F."/>
            <person name="Yang H."/>
            <person name="Xiang J."/>
        </authorList>
    </citation>
    <scope>NUCLEOTIDE SEQUENCE [LARGE SCALE GENOMIC DNA]</scope>
    <source>
        <strain evidence="4">Shaxun</strain>
        <tissue evidence="4">Muscle</tissue>
    </source>
</reference>
<comment type="caution">
    <text evidence="4">The sequence shown here is derived from an EMBL/GenBank/DDBJ whole genome shotgun (WGS) entry which is preliminary data.</text>
</comment>
<accession>A0A2G8LG55</accession>
<evidence type="ECO:0000256" key="1">
    <source>
        <dbReference type="ARBA" id="ARBA00022898"/>
    </source>
</evidence>
<name>A0A2G8LG55_STIJA</name>
<evidence type="ECO:0000259" key="3">
    <source>
        <dbReference type="Pfam" id="PF00278"/>
    </source>
</evidence>
<dbReference type="InterPro" id="IPR002433">
    <property type="entry name" value="Orn_de-COase"/>
</dbReference>
<protein>
    <submittedName>
        <fullName evidence="4">Putative ornithine decarboxylase-like</fullName>
    </submittedName>
</protein>
<dbReference type="SUPFAM" id="SSF50621">
    <property type="entry name" value="Alanine racemase C-terminal domain-like"/>
    <property type="match status" value="1"/>
</dbReference>
<dbReference type="InterPro" id="IPR009006">
    <property type="entry name" value="Ala_racemase/Decarboxylase_C"/>
</dbReference>
<organism evidence="4 5">
    <name type="scientific">Stichopus japonicus</name>
    <name type="common">Sea cucumber</name>
    <dbReference type="NCBI Taxonomy" id="307972"/>
    <lineage>
        <taxon>Eukaryota</taxon>
        <taxon>Metazoa</taxon>
        <taxon>Echinodermata</taxon>
        <taxon>Eleutherozoa</taxon>
        <taxon>Echinozoa</taxon>
        <taxon>Holothuroidea</taxon>
        <taxon>Aspidochirotacea</taxon>
        <taxon>Aspidochirotida</taxon>
        <taxon>Stichopodidae</taxon>
        <taxon>Apostichopus</taxon>
    </lineage>
</organism>
<dbReference type="Gene3D" id="2.40.37.10">
    <property type="entry name" value="Lyase, Ornithine Decarboxylase, Chain A, domain 1"/>
    <property type="match status" value="1"/>
</dbReference>
<keyword evidence="5" id="KW-1185">Reference proteome</keyword>
<feature type="domain" description="Orn/DAP/Arg decarboxylase 2 C-terminal" evidence="3">
    <location>
        <begin position="3"/>
        <end position="102"/>
    </location>
</feature>
<proteinExistence type="predicted"/>
<sequence length="136" mass="14956">MPSTVLVANIIGKRCQPSKGDPMSDESGMGFDYFINDGIFTSFLKYALVPDVTPVVKPVAQIYANVPSHTCRIWGQSCAGNDVVVQNCKLPEMNVGDWLFFTGNGSLYTTRSITIEPVQLRIHFADLCICALSDFE</sequence>
<evidence type="ECO:0000256" key="2">
    <source>
        <dbReference type="ARBA" id="ARBA00023239"/>
    </source>
</evidence>
<keyword evidence="1" id="KW-0663">Pyridoxal phosphate</keyword>
<dbReference type="GO" id="GO:0004586">
    <property type="term" value="F:ornithine decarboxylase activity"/>
    <property type="evidence" value="ECO:0007669"/>
    <property type="project" value="TreeGrafter"/>
</dbReference>
<dbReference type="OrthoDB" id="5034579at2759"/>
<dbReference type="InterPro" id="IPR022643">
    <property type="entry name" value="De-COase2_C"/>
</dbReference>
<dbReference type="PANTHER" id="PTHR11482">
    <property type="entry name" value="ARGININE/DIAMINOPIMELATE/ORNITHINE DECARBOXYLASE"/>
    <property type="match status" value="1"/>
</dbReference>
<dbReference type="GO" id="GO:0033387">
    <property type="term" value="P:putrescine biosynthetic process from arginine, via ornithine"/>
    <property type="evidence" value="ECO:0007669"/>
    <property type="project" value="TreeGrafter"/>
</dbReference>